<evidence type="ECO:0000256" key="2">
    <source>
        <dbReference type="ARBA" id="ARBA00022801"/>
    </source>
</evidence>
<dbReference type="InterPro" id="IPR003697">
    <property type="entry name" value="Maf-like"/>
</dbReference>
<dbReference type="EC" id="3.6.1.9" evidence="4"/>
<evidence type="ECO:0000256" key="3">
    <source>
        <dbReference type="ARBA" id="ARBA00023080"/>
    </source>
</evidence>
<comment type="caution">
    <text evidence="4">Lacks conserved residue(s) required for the propagation of feature annotation.</text>
</comment>
<protein>
    <recommendedName>
        <fullName evidence="4">Nucleoside triphosphate pyrophosphatase</fullName>
        <ecNumber evidence="4">3.6.1.9</ecNumber>
    </recommendedName>
    <alternativeName>
        <fullName evidence="4">Nucleotide pyrophosphatase</fullName>
        <shortName evidence="4">Nucleotide PPase</shortName>
    </alternativeName>
</protein>
<accession>A0A846MX90</accession>
<evidence type="ECO:0000313" key="6">
    <source>
        <dbReference type="Proteomes" id="UP000570514"/>
    </source>
</evidence>
<comment type="function">
    <text evidence="4">Nucleoside triphosphate pyrophosphatase. May have a dual role in cell division arrest and in preventing the incorporation of modified nucleotides into cellular nucleic acids.</text>
</comment>
<comment type="caution">
    <text evidence="5">The sequence shown here is derived from an EMBL/GenBank/DDBJ whole genome shotgun (WGS) entry which is preliminary data.</text>
</comment>
<dbReference type="GO" id="GO:0009117">
    <property type="term" value="P:nucleotide metabolic process"/>
    <property type="evidence" value="ECO:0007669"/>
    <property type="project" value="UniProtKB-KW"/>
</dbReference>
<dbReference type="GO" id="GO:0005737">
    <property type="term" value="C:cytoplasm"/>
    <property type="evidence" value="ECO:0007669"/>
    <property type="project" value="UniProtKB-SubCell"/>
</dbReference>
<name>A0A846MX90_9PROT</name>
<dbReference type="AlphaFoldDB" id="A0A846MX90"/>
<comment type="catalytic activity">
    <reaction evidence="4">
        <text>a ribonucleoside 5'-triphosphate + H2O = a ribonucleoside 5'-phosphate + diphosphate + H(+)</text>
        <dbReference type="Rhea" id="RHEA:23996"/>
        <dbReference type="ChEBI" id="CHEBI:15377"/>
        <dbReference type="ChEBI" id="CHEBI:15378"/>
        <dbReference type="ChEBI" id="CHEBI:33019"/>
        <dbReference type="ChEBI" id="CHEBI:58043"/>
        <dbReference type="ChEBI" id="CHEBI:61557"/>
        <dbReference type="EC" id="3.6.1.9"/>
    </reaction>
</comment>
<keyword evidence="2 4" id="KW-0378">Hydrolase</keyword>
<keyword evidence="3 4" id="KW-0546">Nucleotide metabolism</keyword>
<dbReference type="PIRSF" id="PIRSF006305">
    <property type="entry name" value="Maf"/>
    <property type="match status" value="1"/>
</dbReference>
<proteinExistence type="inferred from homology"/>
<keyword evidence="6" id="KW-1185">Reference proteome</keyword>
<sequence>MLILASASAIRAKLLREAGVAFGVRPPSLDESAVKSTLHAQGVALEDFAGALAEAKALDVSGAVPGALVLGCDQTLLCDDRLFDKPRDLAEARENLLFLRGKTHQLICGAVLAQNGRPVWHHVTRATLHVRDFSEAFLEAYLKSEGSEILSSVGCYRLEGRGSQLFDAVDGDFFTVLGLPLIALLSALRERAIVPA</sequence>
<evidence type="ECO:0000313" key="5">
    <source>
        <dbReference type="EMBL" id="NIK88178.1"/>
    </source>
</evidence>
<dbReference type="RefSeq" id="WP_167082371.1">
    <property type="nucleotide sequence ID" value="NZ_BAAADC010000001.1"/>
</dbReference>
<dbReference type="SUPFAM" id="SSF52972">
    <property type="entry name" value="ITPase-like"/>
    <property type="match status" value="1"/>
</dbReference>
<dbReference type="Gene3D" id="3.90.950.10">
    <property type="match status" value="1"/>
</dbReference>
<dbReference type="HAMAP" id="MF_00528">
    <property type="entry name" value="Maf"/>
    <property type="match status" value="1"/>
</dbReference>
<dbReference type="GO" id="GO:0047429">
    <property type="term" value="F:nucleoside triphosphate diphosphatase activity"/>
    <property type="evidence" value="ECO:0007669"/>
    <property type="project" value="UniProtKB-EC"/>
</dbReference>
<dbReference type="EMBL" id="JAASRM010000001">
    <property type="protein sequence ID" value="NIK88178.1"/>
    <property type="molecule type" value="Genomic_DNA"/>
</dbReference>
<comment type="subcellular location">
    <subcellularLocation>
        <location evidence="4">Cytoplasm</location>
    </subcellularLocation>
</comment>
<keyword evidence="4" id="KW-0963">Cytoplasm</keyword>
<evidence type="ECO:0000256" key="4">
    <source>
        <dbReference type="HAMAP-Rule" id="MF_00528"/>
    </source>
</evidence>
<reference evidence="5 6" key="1">
    <citation type="submission" date="2020-03" db="EMBL/GenBank/DDBJ databases">
        <title>Genomic Encyclopedia of Type Strains, Phase IV (KMG-IV): sequencing the most valuable type-strain genomes for metagenomic binning, comparative biology and taxonomic classification.</title>
        <authorList>
            <person name="Goeker M."/>
        </authorList>
    </citation>
    <scope>NUCLEOTIDE SEQUENCE [LARGE SCALE GENOMIC DNA]</scope>
    <source>
        <strain evidence="5 6">DSM 19867</strain>
    </source>
</reference>
<dbReference type="Pfam" id="PF02545">
    <property type="entry name" value="Maf"/>
    <property type="match status" value="1"/>
</dbReference>
<dbReference type="InterPro" id="IPR029001">
    <property type="entry name" value="ITPase-like_fam"/>
</dbReference>
<gene>
    <name evidence="5" type="ORF">FHS83_001496</name>
</gene>
<comment type="similarity">
    <text evidence="4">Belongs to the Maf family.</text>
</comment>
<comment type="catalytic activity">
    <reaction evidence="4">
        <text>a 2'-deoxyribonucleoside 5'-triphosphate + H2O = a 2'-deoxyribonucleoside 5'-phosphate + diphosphate + H(+)</text>
        <dbReference type="Rhea" id="RHEA:44644"/>
        <dbReference type="ChEBI" id="CHEBI:15377"/>
        <dbReference type="ChEBI" id="CHEBI:15378"/>
        <dbReference type="ChEBI" id="CHEBI:33019"/>
        <dbReference type="ChEBI" id="CHEBI:61560"/>
        <dbReference type="ChEBI" id="CHEBI:65317"/>
        <dbReference type="EC" id="3.6.1.9"/>
    </reaction>
</comment>
<evidence type="ECO:0000256" key="1">
    <source>
        <dbReference type="ARBA" id="ARBA00001968"/>
    </source>
</evidence>
<dbReference type="PANTHER" id="PTHR43213:SF5">
    <property type="entry name" value="BIFUNCTIONAL DTTP_UTP PYROPHOSPHATASE_METHYLTRANSFERASE PROTEIN-RELATED"/>
    <property type="match status" value="1"/>
</dbReference>
<dbReference type="CDD" id="cd00555">
    <property type="entry name" value="Maf"/>
    <property type="match status" value="1"/>
</dbReference>
<organism evidence="5 6">
    <name type="scientific">Rhizomicrobium palustre</name>
    <dbReference type="NCBI Taxonomy" id="189966"/>
    <lineage>
        <taxon>Bacteria</taxon>
        <taxon>Pseudomonadati</taxon>
        <taxon>Pseudomonadota</taxon>
        <taxon>Alphaproteobacteria</taxon>
        <taxon>Micropepsales</taxon>
        <taxon>Micropepsaceae</taxon>
        <taxon>Rhizomicrobium</taxon>
    </lineage>
</organism>
<dbReference type="Proteomes" id="UP000570514">
    <property type="component" value="Unassembled WGS sequence"/>
</dbReference>
<comment type="cofactor">
    <cofactor evidence="1 4">
        <name>a divalent metal cation</name>
        <dbReference type="ChEBI" id="CHEBI:60240"/>
    </cofactor>
</comment>
<feature type="active site" description="Proton acceptor" evidence="4">
    <location>
        <position position="73"/>
    </location>
</feature>
<dbReference type="PANTHER" id="PTHR43213">
    <property type="entry name" value="BIFUNCTIONAL DTTP/UTP PYROPHOSPHATASE/METHYLTRANSFERASE PROTEIN-RELATED"/>
    <property type="match status" value="1"/>
</dbReference>